<organism evidence="1 2">
    <name type="scientific">Ranitomeya imitator</name>
    <name type="common">mimic poison frog</name>
    <dbReference type="NCBI Taxonomy" id="111125"/>
    <lineage>
        <taxon>Eukaryota</taxon>
        <taxon>Metazoa</taxon>
        <taxon>Chordata</taxon>
        <taxon>Craniata</taxon>
        <taxon>Vertebrata</taxon>
        <taxon>Euteleostomi</taxon>
        <taxon>Amphibia</taxon>
        <taxon>Batrachia</taxon>
        <taxon>Anura</taxon>
        <taxon>Neobatrachia</taxon>
        <taxon>Hyloidea</taxon>
        <taxon>Dendrobatidae</taxon>
        <taxon>Dendrobatinae</taxon>
        <taxon>Ranitomeya</taxon>
    </lineage>
</organism>
<gene>
    <name evidence="1" type="ORF">RIMI_LOCUS17952262</name>
</gene>
<evidence type="ECO:0000313" key="1">
    <source>
        <dbReference type="EMBL" id="CAJ0961824.1"/>
    </source>
</evidence>
<proteinExistence type="predicted"/>
<dbReference type="EMBL" id="CAUEEQ010053614">
    <property type="protein sequence ID" value="CAJ0961824.1"/>
    <property type="molecule type" value="Genomic_DNA"/>
</dbReference>
<keyword evidence="2" id="KW-1185">Reference proteome</keyword>
<accession>A0ABN9M8L6</accession>
<sequence>MYTAPVQLAKGWKDLLEWAPELLCHLPLLSYAEHGGLARMPIFVVNCYKSRWMPCVRFLRPHSLMRAQFHPSGLKL</sequence>
<protein>
    <submittedName>
        <fullName evidence="1">Uncharacterized protein</fullName>
    </submittedName>
</protein>
<reference evidence="1" key="1">
    <citation type="submission" date="2023-07" db="EMBL/GenBank/DDBJ databases">
        <authorList>
            <person name="Stuckert A."/>
        </authorList>
    </citation>
    <scope>NUCLEOTIDE SEQUENCE</scope>
</reference>
<comment type="caution">
    <text evidence="1">The sequence shown here is derived from an EMBL/GenBank/DDBJ whole genome shotgun (WGS) entry which is preliminary data.</text>
</comment>
<name>A0ABN9M8L6_9NEOB</name>
<dbReference type="Proteomes" id="UP001176940">
    <property type="component" value="Unassembled WGS sequence"/>
</dbReference>
<evidence type="ECO:0000313" key="2">
    <source>
        <dbReference type="Proteomes" id="UP001176940"/>
    </source>
</evidence>